<proteinExistence type="predicted"/>
<evidence type="ECO:0000256" key="1">
    <source>
        <dbReference type="SAM" id="MobiDB-lite"/>
    </source>
</evidence>
<accession>A0A9X4KSU2</accession>
<protein>
    <submittedName>
        <fullName evidence="2">Uncharacterized protein</fullName>
    </submittedName>
</protein>
<organism evidence="2 3">
    <name type="scientific">Cohnella rhizosphaerae</name>
    <dbReference type="NCBI Taxonomy" id="1457232"/>
    <lineage>
        <taxon>Bacteria</taxon>
        <taxon>Bacillati</taxon>
        <taxon>Bacillota</taxon>
        <taxon>Bacilli</taxon>
        <taxon>Bacillales</taxon>
        <taxon>Paenibacillaceae</taxon>
        <taxon>Cohnella</taxon>
    </lineage>
</organism>
<keyword evidence="3" id="KW-1185">Reference proteome</keyword>
<name>A0A9X4KSU2_9BACL</name>
<gene>
    <name evidence="2" type="ORF">OMP40_14835</name>
</gene>
<dbReference type="Proteomes" id="UP001153404">
    <property type="component" value="Unassembled WGS sequence"/>
</dbReference>
<dbReference type="RefSeq" id="WP_277532333.1">
    <property type="nucleotide sequence ID" value="NZ_JAPDIA010000003.1"/>
</dbReference>
<dbReference type="EMBL" id="JAPDIA010000003">
    <property type="protein sequence ID" value="MDG0810486.1"/>
    <property type="molecule type" value="Genomic_DNA"/>
</dbReference>
<feature type="region of interest" description="Disordered" evidence="1">
    <location>
        <begin position="1"/>
        <end position="44"/>
    </location>
</feature>
<evidence type="ECO:0000313" key="2">
    <source>
        <dbReference type="EMBL" id="MDG0810486.1"/>
    </source>
</evidence>
<dbReference type="AlphaFoldDB" id="A0A9X4KSU2"/>
<feature type="region of interest" description="Disordered" evidence="1">
    <location>
        <begin position="75"/>
        <end position="94"/>
    </location>
</feature>
<comment type="caution">
    <text evidence="2">The sequence shown here is derived from an EMBL/GenBank/DDBJ whole genome shotgun (WGS) entry which is preliminary data.</text>
</comment>
<sequence>MKVVFFQVPQADDEKPKPPRHAVRQQDGGNDRHGRARGNAPDRRPFHLADALRQVFRRDDGDDLPARLVGFGVADEMPDAAERDEAGAPGSRPIASGEAEVALPFLARADAWIAFGIHQPIVVIENEETGVRPEVHVEQHGVDQLQGTVDFEKTGHVLAVLAADRLNDLEHGRRARRIRERFGAEYDRDGVALVHFRIPRFFPVIPLRQPYAAFPDLIVERAGVVRIERHARHVLPLLDVQLPHRVVELDRGHQRLRAKRAVRFGLPERTADR</sequence>
<evidence type="ECO:0000313" key="3">
    <source>
        <dbReference type="Proteomes" id="UP001153404"/>
    </source>
</evidence>
<reference evidence="2" key="1">
    <citation type="submission" date="2022-10" db="EMBL/GenBank/DDBJ databases">
        <title>Comparative genomic analysis of Cohnella hashimotonis sp. nov., isolated from the International Space Station.</title>
        <authorList>
            <person name="Simpson A."/>
            <person name="Venkateswaran K."/>
        </authorList>
    </citation>
    <scope>NUCLEOTIDE SEQUENCE</scope>
    <source>
        <strain evidence="2">DSM 28161</strain>
    </source>
</reference>